<dbReference type="GO" id="GO:0005770">
    <property type="term" value="C:late endosome"/>
    <property type="evidence" value="ECO:0007669"/>
    <property type="project" value="TreeGrafter"/>
</dbReference>
<dbReference type="PROSITE" id="PS51207">
    <property type="entry name" value="PXA"/>
    <property type="match status" value="1"/>
</dbReference>
<evidence type="ECO:0000259" key="4">
    <source>
        <dbReference type="PROSITE" id="PS51207"/>
    </source>
</evidence>
<dbReference type="InterPro" id="IPR003114">
    <property type="entry name" value="Phox_assoc"/>
</dbReference>
<sequence length="988" mass="114530">MLALIFWKLSLLWITAHCLALTVGCIVASYLMTCSKGEFLWDFFENYLNEKLNSNRPDFPHVDPRNSQIRSLPWKGVTIPESVNELLEDLIEQLIDNYINVWYKTSISDDGTYQIRYAVAILYLRFQKIDLSSVILFEVIPLTVAHCEKIHHMAGAVNKNVLSSQMFETKILEGLPDVHFALSSRQNEVDYLRQLADHIVGLVVDESRIAGHSNDDDAPFRDTLSNHTRPWPSHVCRHFLRELFVFSFFLPFLDLIADPDTLNRMLVFLFDSNVLKYQHMSQKTAKVEILSGFTGYSLRDTPDSLLQLKLSDMLRDTRQLLIFRAYLNDIHASLNDLDFLIYAGDAHRRMLNTPNDDVALNELHHDVWQVFTKYIADGAPEKINMPIDIVCEFKDAVELHNFQLIDRCLEKAFQVVYKRMQCEYAIPFCQSECFLGNLCGSPPVSVDDLYASIERSSSDCRLLPTIESNYTLTQFRNRFWRMVSPTATDESLLDPSAYQLSDVVLSQLERTNQTETSTEIVQNVNSASSLQNMVISAFQLLLNIEEDKNEETIMSNRPVEKFAEQQIDMSNAYELPMFIPERDIGQWNITIPHIQPRRDPVTGHTMYVYVISVQQCDVKHESNETFLSSTEMPQTKWSIIRCFYEFYVLESKLLEFHGNMIKTECLPPRRPFNVKSRACVELHREHFEHFIQQLAKQPVLKHSDLLFVFLTTEREFKDSTQISDLYPWNVVKKMPSKFARERGQNLKPFILSLLATTLAPQPYNLTHSEIALKRVEHSETSSLSSSNPEITHRTCKVLQSDIYGNNCPSVQINYSFSEPKIWTRSLYDAVLFLLNRLFGVVQWPLWIIISIRHLMKDTIDAVVATFFRRFLNSLFIEANCIHILQFIQDSLFGVGCSATTDQEKVLRMELAERLTLEYLQEQLPHCFINLIGQKEFRNGLHNVLHIFQYPRLNKQLSYVYLDVIMRKLFPVQNEQNEVFVSSHASVIS</sequence>
<dbReference type="Pfam" id="PF00615">
    <property type="entry name" value="RGS"/>
    <property type="match status" value="1"/>
</dbReference>
<dbReference type="AlphaFoldDB" id="A0A0N5D155"/>
<dbReference type="Proteomes" id="UP000276776">
    <property type="component" value="Unassembled WGS sequence"/>
</dbReference>
<feature type="domain" description="PXA" evidence="4">
    <location>
        <begin position="80"/>
        <end position="274"/>
    </location>
</feature>
<dbReference type="WBParaSite" id="TCLT_0000656701-mRNA-1">
    <property type="protein sequence ID" value="TCLT_0000656701-mRNA-1"/>
    <property type="gene ID" value="TCLT_0000656701"/>
</dbReference>
<dbReference type="PANTHER" id="PTHR22775:SF44">
    <property type="entry name" value="SORTING NEXIN-14"/>
    <property type="match status" value="1"/>
</dbReference>
<evidence type="ECO:0000313" key="5">
    <source>
        <dbReference type="EMBL" id="VDN03917.1"/>
    </source>
</evidence>
<feature type="domain" description="PX" evidence="3">
    <location>
        <begin position="587"/>
        <end position="717"/>
    </location>
</feature>
<dbReference type="InterPro" id="IPR036305">
    <property type="entry name" value="RGS_sf"/>
</dbReference>
<dbReference type="SUPFAM" id="SSF48097">
    <property type="entry name" value="Regulator of G-protein signaling, RGS"/>
    <property type="match status" value="1"/>
</dbReference>
<dbReference type="SUPFAM" id="SSF64268">
    <property type="entry name" value="PX domain"/>
    <property type="match status" value="1"/>
</dbReference>
<feature type="signal peptide" evidence="2">
    <location>
        <begin position="1"/>
        <end position="20"/>
    </location>
</feature>
<dbReference type="OrthoDB" id="5957963at2759"/>
<dbReference type="SMART" id="SM00312">
    <property type="entry name" value="PX"/>
    <property type="match status" value="1"/>
</dbReference>
<dbReference type="InterPro" id="IPR036871">
    <property type="entry name" value="PX_dom_sf"/>
</dbReference>
<evidence type="ECO:0000256" key="2">
    <source>
        <dbReference type="SAM" id="SignalP"/>
    </source>
</evidence>
<evidence type="ECO:0000256" key="1">
    <source>
        <dbReference type="ARBA" id="ARBA00010883"/>
    </source>
</evidence>
<gene>
    <name evidence="5" type="ORF">TCLT_LOCUS6556</name>
</gene>
<dbReference type="InterPro" id="IPR016137">
    <property type="entry name" value="RGS"/>
</dbReference>
<evidence type="ECO:0000259" key="3">
    <source>
        <dbReference type="PROSITE" id="PS50195"/>
    </source>
</evidence>
<feature type="chain" id="PRO_5043126522" evidence="2">
    <location>
        <begin position="21"/>
        <end position="988"/>
    </location>
</feature>
<keyword evidence="2" id="KW-0732">Signal</keyword>
<dbReference type="InterPro" id="IPR001683">
    <property type="entry name" value="PX_dom"/>
</dbReference>
<accession>A0A0N5D155</accession>
<dbReference type="Gene3D" id="3.30.1520.10">
    <property type="entry name" value="Phox-like domain"/>
    <property type="match status" value="1"/>
</dbReference>
<keyword evidence="6" id="KW-1185">Reference proteome</keyword>
<dbReference type="PROSITE" id="PS50195">
    <property type="entry name" value="PX"/>
    <property type="match status" value="1"/>
</dbReference>
<comment type="similarity">
    <text evidence="1">Belongs to the sorting nexin family.</text>
</comment>
<dbReference type="SMART" id="SM00315">
    <property type="entry name" value="RGS"/>
    <property type="match status" value="1"/>
</dbReference>
<protein>
    <submittedName>
        <fullName evidence="7">Sorting nexin-13</fullName>
    </submittedName>
</protein>
<dbReference type="InterPro" id="IPR044926">
    <property type="entry name" value="RGS_subdomain_2"/>
</dbReference>
<dbReference type="OMA" id="MYVYVIS"/>
<proteinExistence type="inferred from homology"/>
<dbReference type="STRING" id="103827.A0A0N5D155"/>
<dbReference type="GO" id="GO:0097352">
    <property type="term" value="P:autophagosome maturation"/>
    <property type="evidence" value="ECO:0007669"/>
    <property type="project" value="TreeGrafter"/>
</dbReference>
<dbReference type="Gene3D" id="1.10.167.10">
    <property type="entry name" value="Regulator of G-protein Signalling 4, domain 2"/>
    <property type="match status" value="1"/>
</dbReference>
<evidence type="ECO:0000313" key="7">
    <source>
        <dbReference type="WBParaSite" id="TCLT_0000656701-mRNA-1"/>
    </source>
</evidence>
<dbReference type="Pfam" id="PF00787">
    <property type="entry name" value="PX"/>
    <property type="match status" value="1"/>
</dbReference>
<reference evidence="7" key="1">
    <citation type="submission" date="2017-02" db="UniProtKB">
        <authorList>
            <consortium name="WormBaseParasite"/>
        </authorList>
    </citation>
    <scope>IDENTIFICATION</scope>
</reference>
<dbReference type="InterPro" id="IPR013937">
    <property type="entry name" value="Sorting_nexin_C"/>
</dbReference>
<dbReference type="SMART" id="SM00313">
    <property type="entry name" value="PXA"/>
    <property type="match status" value="1"/>
</dbReference>
<dbReference type="PANTHER" id="PTHR22775">
    <property type="entry name" value="SORTING NEXIN"/>
    <property type="match status" value="1"/>
</dbReference>
<name>A0A0N5D155_THECL</name>
<dbReference type="Pfam" id="PF02194">
    <property type="entry name" value="PXA"/>
    <property type="match status" value="1"/>
</dbReference>
<dbReference type="GO" id="GO:0035091">
    <property type="term" value="F:phosphatidylinositol binding"/>
    <property type="evidence" value="ECO:0007669"/>
    <property type="project" value="InterPro"/>
</dbReference>
<evidence type="ECO:0000313" key="6">
    <source>
        <dbReference type="Proteomes" id="UP000276776"/>
    </source>
</evidence>
<reference evidence="5 6" key="2">
    <citation type="submission" date="2018-11" db="EMBL/GenBank/DDBJ databases">
        <authorList>
            <consortium name="Pathogen Informatics"/>
        </authorList>
    </citation>
    <scope>NUCLEOTIDE SEQUENCE [LARGE SCALE GENOMIC DNA]</scope>
</reference>
<dbReference type="EMBL" id="UYYF01004426">
    <property type="protein sequence ID" value="VDN03917.1"/>
    <property type="molecule type" value="Genomic_DNA"/>
</dbReference>
<organism evidence="7">
    <name type="scientific">Thelazia callipaeda</name>
    <name type="common">Oriental eyeworm</name>
    <name type="synonym">Parasitic nematode</name>
    <dbReference type="NCBI Taxonomy" id="103827"/>
    <lineage>
        <taxon>Eukaryota</taxon>
        <taxon>Metazoa</taxon>
        <taxon>Ecdysozoa</taxon>
        <taxon>Nematoda</taxon>
        <taxon>Chromadorea</taxon>
        <taxon>Rhabditida</taxon>
        <taxon>Spirurina</taxon>
        <taxon>Spiruromorpha</taxon>
        <taxon>Thelazioidea</taxon>
        <taxon>Thelaziidae</taxon>
        <taxon>Thelazia</taxon>
    </lineage>
</organism>
<dbReference type="Pfam" id="PF08628">
    <property type="entry name" value="Nexin_C"/>
    <property type="match status" value="1"/>
</dbReference>